<dbReference type="EMBL" id="JAQJAN010000010">
    <property type="protein sequence ID" value="KAJ5719761.1"/>
    <property type="molecule type" value="Genomic_DNA"/>
</dbReference>
<dbReference type="Proteomes" id="UP001215712">
    <property type="component" value="Unassembled WGS sequence"/>
</dbReference>
<dbReference type="AlphaFoldDB" id="A0AAD6HJR9"/>
<keyword evidence="3" id="KW-1185">Reference proteome</keyword>
<evidence type="ECO:0000256" key="1">
    <source>
        <dbReference type="SAM" id="SignalP"/>
    </source>
</evidence>
<gene>
    <name evidence="2" type="ORF">N7493_007339</name>
</gene>
<accession>A0AAD6HJR9</accession>
<reference evidence="2" key="1">
    <citation type="journal article" date="2023" name="IMA Fungus">
        <title>Comparative genomic study of the Penicillium genus elucidates a diverse pangenome and 15 lateral gene transfer events.</title>
        <authorList>
            <person name="Petersen C."/>
            <person name="Sorensen T."/>
            <person name="Nielsen M.R."/>
            <person name="Sondergaard T.E."/>
            <person name="Sorensen J.L."/>
            <person name="Fitzpatrick D.A."/>
            <person name="Frisvad J.C."/>
            <person name="Nielsen K.L."/>
        </authorList>
    </citation>
    <scope>NUCLEOTIDE SEQUENCE</scope>
    <source>
        <strain evidence="2">IBT 17514</strain>
    </source>
</reference>
<comment type="caution">
    <text evidence="2">The sequence shown here is derived from an EMBL/GenBank/DDBJ whole genome shotgun (WGS) entry which is preliminary data.</text>
</comment>
<feature type="chain" id="PRO_5042151690" evidence="1">
    <location>
        <begin position="20"/>
        <end position="106"/>
    </location>
</feature>
<keyword evidence="1" id="KW-0732">Signal</keyword>
<proteinExistence type="predicted"/>
<feature type="signal peptide" evidence="1">
    <location>
        <begin position="1"/>
        <end position="19"/>
    </location>
</feature>
<evidence type="ECO:0000313" key="3">
    <source>
        <dbReference type="Proteomes" id="UP001215712"/>
    </source>
</evidence>
<organism evidence="2 3">
    <name type="scientific">Penicillium malachiteum</name>
    <dbReference type="NCBI Taxonomy" id="1324776"/>
    <lineage>
        <taxon>Eukaryota</taxon>
        <taxon>Fungi</taxon>
        <taxon>Dikarya</taxon>
        <taxon>Ascomycota</taxon>
        <taxon>Pezizomycotina</taxon>
        <taxon>Eurotiomycetes</taxon>
        <taxon>Eurotiomycetidae</taxon>
        <taxon>Eurotiales</taxon>
        <taxon>Aspergillaceae</taxon>
        <taxon>Penicillium</taxon>
    </lineage>
</organism>
<sequence>MHALLVAAFSIIFLSGVDCAANSTKDHPKPKYIYDELWNLETGFLDLNREYIFGLFADPDHVSLVGIPISYSITQFLANDNIAAATTVVTFNATTFGVLVPVTIDT</sequence>
<protein>
    <submittedName>
        <fullName evidence="2">Uncharacterized protein</fullName>
    </submittedName>
</protein>
<name>A0AAD6HJR9_9EURO</name>
<evidence type="ECO:0000313" key="2">
    <source>
        <dbReference type="EMBL" id="KAJ5719761.1"/>
    </source>
</evidence>
<reference evidence="2" key="2">
    <citation type="submission" date="2023-01" db="EMBL/GenBank/DDBJ databases">
        <authorList>
            <person name="Petersen C."/>
        </authorList>
    </citation>
    <scope>NUCLEOTIDE SEQUENCE</scope>
    <source>
        <strain evidence="2">IBT 17514</strain>
    </source>
</reference>